<keyword evidence="2" id="KW-0732">Signal</keyword>
<proteinExistence type="predicted"/>
<dbReference type="PROSITE" id="PS51212">
    <property type="entry name" value="WSC"/>
    <property type="match status" value="2"/>
</dbReference>
<reference evidence="5" key="1">
    <citation type="submission" date="2014-04" db="EMBL/GenBank/DDBJ databases">
        <title>Evolutionary Origins and Diversification of the Mycorrhizal Mutualists.</title>
        <authorList>
            <consortium name="DOE Joint Genome Institute"/>
            <consortium name="Mycorrhizal Genomics Consortium"/>
            <person name="Kohler A."/>
            <person name="Kuo A."/>
            <person name="Nagy L.G."/>
            <person name="Floudas D."/>
            <person name="Copeland A."/>
            <person name="Barry K.W."/>
            <person name="Cichocki N."/>
            <person name="Veneault-Fourrey C."/>
            <person name="LaButti K."/>
            <person name="Lindquist E.A."/>
            <person name="Lipzen A."/>
            <person name="Lundell T."/>
            <person name="Morin E."/>
            <person name="Murat C."/>
            <person name="Riley R."/>
            <person name="Ohm R."/>
            <person name="Sun H."/>
            <person name="Tunlid A."/>
            <person name="Henrissat B."/>
            <person name="Grigoriev I.V."/>
            <person name="Hibbett D.S."/>
            <person name="Martin F."/>
        </authorList>
    </citation>
    <scope>NUCLEOTIDE SEQUENCE [LARGE SCALE GENOMIC DNA]</scope>
    <source>
        <strain evidence="5">FD-334 SS-4</strain>
    </source>
</reference>
<feature type="domain" description="WSC" evidence="3">
    <location>
        <begin position="161"/>
        <end position="256"/>
    </location>
</feature>
<dbReference type="SMART" id="SM00321">
    <property type="entry name" value="WSC"/>
    <property type="match status" value="2"/>
</dbReference>
<dbReference type="Pfam" id="PF01822">
    <property type="entry name" value="WSC"/>
    <property type="match status" value="2"/>
</dbReference>
<dbReference type="InterPro" id="IPR051589">
    <property type="entry name" value="Sialate-O-sulfotransferase"/>
</dbReference>
<dbReference type="PANTHER" id="PTHR45964:SF5">
    <property type="entry name" value="WSCD FAMILY MEMBER CG9164"/>
    <property type="match status" value="1"/>
</dbReference>
<dbReference type="AlphaFoldDB" id="A0A0D2M7J6"/>
<feature type="chain" id="PRO_5002258535" description="WSC domain-containing protein" evidence="2">
    <location>
        <begin position="19"/>
        <end position="346"/>
    </location>
</feature>
<evidence type="ECO:0000256" key="1">
    <source>
        <dbReference type="ARBA" id="ARBA00022737"/>
    </source>
</evidence>
<evidence type="ECO:0000256" key="2">
    <source>
        <dbReference type="SAM" id="SignalP"/>
    </source>
</evidence>
<sequence>MSFATVIATVVILPIVLALPSRNLDAQILRRQTSTVVPDPNDIPANWTFVGCFSDAAPASRTLLQAQSPDNPAMTPLLCTEFCSGTDFATPFNFAGTEFTSQCFCDFDIQGTATLLPNSSCNFPCGGDANLTCGGASVISVYQNLNANVGPIPANKAVVGNWTFDGCVTDVVGNNTRSLTIPIPIPAGVTVETCTETCEANGFSITGLEFGGECWCGDSFLVPNITAPVTDCSRACDADHTELCGAANRLTIYTLKPPVITTAVPTTVKPTTIVPTTVVPPTTVKPTTAVPTTVVPPTTVKPTTVAPTTVAPTSTAKPVTTAVPPTTAVPTTVKPTTVAPTATKAA</sequence>
<dbReference type="InterPro" id="IPR002889">
    <property type="entry name" value="WSC_carb-bd"/>
</dbReference>
<gene>
    <name evidence="4" type="ORF">HYPSUDRAFT_897135</name>
</gene>
<dbReference type="STRING" id="945553.A0A0D2M7J6"/>
<dbReference type="PANTHER" id="PTHR45964">
    <property type="entry name" value="WSCD FAMILY MEMBER CG9164"/>
    <property type="match status" value="1"/>
</dbReference>
<feature type="domain" description="WSC" evidence="3">
    <location>
        <begin position="46"/>
        <end position="145"/>
    </location>
</feature>
<protein>
    <recommendedName>
        <fullName evidence="3">WSC domain-containing protein</fullName>
    </recommendedName>
</protein>
<organism evidence="4 5">
    <name type="scientific">Hypholoma sublateritium (strain FD-334 SS-4)</name>
    <dbReference type="NCBI Taxonomy" id="945553"/>
    <lineage>
        <taxon>Eukaryota</taxon>
        <taxon>Fungi</taxon>
        <taxon>Dikarya</taxon>
        <taxon>Basidiomycota</taxon>
        <taxon>Agaricomycotina</taxon>
        <taxon>Agaricomycetes</taxon>
        <taxon>Agaricomycetidae</taxon>
        <taxon>Agaricales</taxon>
        <taxon>Agaricineae</taxon>
        <taxon>Strophariaceae</taxon>
        <taxon>Hypholoma</taxon>
    </lineage>
</organism>
<dbReference type="OMA" id="CTETCEA"/>
<dbReference type="Proteomes" id="UP000054270">
    <property type="component" value="Unassembled WGS sequence"/>
</dbReference>
<evidence type="ECO:0000313" key="4">
    <source>
        <dbReference type="EMBL" id="KJA19173.1"/>
    </source>
</evidence>
<feature type="signal peptide" evidence="2">
    <location>
        <begin position="1"/>
        <end position="18"/>
    </location>
</feature>
<evidence type="ECO:0000259" key="3">
    <source>
        <dbReference type="PROSITE" id="PS51212"/>
    </source>
</evidence>
<dbReference type="OrthoDB" id="5985073at2759"/>
<keyword evidence="1" id="KW-0677">Repeat</keyword>
<name>A0A0D2M7J6_HYPSF</name>
<evidence type="ECO:0000313" key="5">
    <source>
        <dbReference type="Proteomes" id="UP000054270"/>
    </source>
</evidence>
<accession>A0A0D2M7J6</accession>
<dbReference type="EMBL" id="KN817580">
    <property type="protein sequence ID" value="KJA19173.1"/>
    <property type="molecule type" value="Genomic_DNA"/>
</dbReference>
<keyword evidence="5" id="KW-1185">Reference proteome</keyword>